<protein>
    <recommendedName>
        <fullName evidence="8">Probable molybdenum cofactor guanylyltransferase</fullName>
        <shortName evidence="8">MoCo guanylyltransferase</shortName>
        <ecNumber evidence="8">2.7.7.77</ecNumber>
    </recommendedName>
    <alternativeName>
        <fullName evidence="8">GTP:molybdopterin guanylyltransferase</fullName>
    </alternativeName>
    <alternativeName>
        <fullName evidence="8">Mo-MPT guanylyltransferase</fullName>
    </alternativeName>
    <alternativeName>
        <fullName evidence="8">Molybdopterin guanylyltransferase</fullName>
    </alternativeName>
    <alternativeName>
        <fullName evidence="8">Molybdopterin-guanine dinucleotide synthase</fullName>
        <shortName evidence="8">MGD synthase</shortName>
    </alternativeName>
</protein>
<dbReference type="GO" id="GO:0061603">
    <property type="term" value="F:molybdenum cofactor guanylyltransferase activity"/>
    <property type="evidence" value="ECO:0007669"/>
    <property type="project" value="UniProtKB-EC"/>
</dbReference>
<keyword evidence="3 8" id="KW-0479">Metal-binding</keyword>
<gene>
    <name evidence="8" type="primary">mobA</name>
    <name evidence="10" type="ORF">BWGO95_04901</name>
</gene>
<keyword evidence="4 8" id="KW-0547">Nucleotide-binding</keyword>
<evidence type="ECO:0000256" key="1">
    <source>
        <dbReference type="ARBA" id="ARBA00022490"/>
    </source>
</evidence>
<evidence type="ECO:0000259" key="9">
    <source>
        <dbReference type="Pfam" id="PF12804"/>
    </source>
</evidence>
<feature type="binding site" evidence="8">
    <location>
        <position position="68"/>
    </location>
    <ligand>
        <name>GTP</name>
        <dbReference type="ChEBI" id="CHEBI:37565"/>
    </ligand>
</feature>
<evidence type="ECO:0000256" key="4">
    <source>
        <dbReference type="ARBA" id="ARBA00022741"/>
    </source>
</evidence>
<comment type="similarity">
    <text evidence="8">Belongs to the MobA family.</text>
</comment>
<evidence type="ECO:0000256" key="3">
    <source>
        <dbReference type="ARBA" id="ARBA00022723"/>
    </source>
</evidence>
<evidence type="ECO:0000313" key="11">
    <source>
        <dbReference type="Proteomes" id="UP000195696"/>
    </source>
</evidence>
<keyword evidence="7 8" id="KW-0501">Molybdenum cofactor biosynthesis</keyword>
<feature type="domain" description="MobA-like NTP transferase" evidence="9">
    <location>
        <begin position="5"/>
        <end position="157"/>
    </location>
</feature>
<dbReference type="PANTHER" id="PTHR19136">
    <property type="entry name" value="MOLYBDENUM COFACTOR GUANYLYLTRANSFERASE"/>
    <property type="match status" value="1"/>
</dbReference>
<dbReference type="SUPFAM" id="SSF53448">
    <property type="entry name" value="Nucleotide-diphospho-sugar transferases"/>
    <property type="match status" value="1"/>
</dbReference>
<sequence length="196" mass="22017">MKIAGIVLAGGQSSRFGEPKALATWRGKTFIEYSIEALKEVVTDVVVISNPAITNDLLHILHVPVVEDIAMYKGNGPLAGLLTGMEFVDADWYIVAPCDTPNVSKEWAMAFIERVDEAYEAIVPLVEGRKQPLLAMYHHRAKEKIERLLKEDKRSMQGLLSHCKTQYITAEESQLSKGLFLNVNTKEEYSQLQNRK</sequence>
<feature type="binding site" evidence="8">
    <location>
        <begin position="8"/>
        <end position="10"/>
    </location>
    <ligand>
        <name>GTP</name>
        <dbReference type="ChEBI" id="CHEBI:37565"/>
    </ligand>
</feature>
<evidence type="ECO:0000256" key="6">
    <source>
        <dbReference type="ARBA" id="ARBA00023134"/>
    </source>
</evidence>
<dbReference type="InterPro" id="IPR013482">
    <property type="entry name" value="Molybde_CF_guanTrfase"/>
</dbReference>
<dbReference type="AlphaFoldDB" id="A0A1G4EPK3"/>
<dbReference type="Gene3D" id="3.90.550.10">
    <property type="entry name" value="Spore Coat Polysaccharide Biosynthesis Protein SpsA, Chain A"/>
    <property type="match status" value="1"/>
</dbReference>
<reference evidence="10 11" key="1">
    <citation type="submission" date="2016-08" db="EMBL/GenBank/DDBJ databases">
        <authorList>
            <person name="Seilhamer J.J."/>
        </authorList>
    </citation>
    <scope>NUCLEOTIDE SEQUENCE [LARGE SCALE GENOMIC DNA]</scope>
    <source>
        <strain evidence="10 11">SDA_GO95</strain>
    </source>
</reference>
<evidence type="ECO:0000256" key="7">
    <source>
        <dbReference type="ARBA" id="ARBA00023150"/>
    </source>
</evidence>
<keyword evidence="6 8" id="KW-0342">GTP-binding</keyword>
<dbReference type="HAMAP" id="MF_00316">
    <property type="entry name" value="MobA"/>
    <property type="match status" value="1"/>
</dbReference>
<evidence type="ECO:0000256" key="8">
    <source>
        <dbReference type="HAMAP-Rule" id="MF_00316"/>
    </source>
</evidence>
<evidence type="ECO:0000256" key="5">
    <source>
        <dbReference type="ARBA" id="ARBA00022842"/>
    </source>
</evidence>
<dbReference type="EMBL" id="FMAK01000054">
    <property type="protein sequence ID" value="SCB70723.1"/>
    <property type="molecule type" value="Genomic_DNA"/>
</dbReference>
<comment type="catalytic activity">
    <reaction evidence="8">
        <text>Mo-molybdopterin + GTP + H(+) = Mo-molybdopterin guanine dinucleotide + diphosphate</text>
        <dbReference type="Rhea" id="RHEA:34243"/>
        <dbReference type="ChEBI" id="CHEBI:15378"/>
        <dbReference type="ChEBI" id="CHEBI:33019"/>
        <dbReference type="ChEBI" id="CHEBI:37565"/>
        <dbReference type="ChEBI" id="CHEBI:71302"/>
        <dbReference type="ChEBI" id="CHEBI:71310"/>
        <dbReference type="EC" id="2.7.7.77"/>
    </reaction>
</comment>
<feature type="binding site" evidence="8">
    <location>
        <position position="20"/>
    </location>
    <ligand>
        <name>GTP</name>
        <dbReference type="ChEBI" id="CHEBI:37565"/>
    </ligand>
</feature>
<accession>A0A1G4EPK3</accession>
<dbReference type="GO" id="GO:0005525">
    <property type="term" value="F:GTP binding"/>
    <property type="evidence" value="ECO:0007669"/>
    <property type="project" value="UniProtKB-UniRule"/>
</dbReference>
<comment type="caution">
    <text evidence="8">Lacks conserved residue(s) required for the propagation of feature annotation.</text>
</comment>
<dbReference type="InterPro" id="IPR025877">
    <property type="entry name" value="MobA-like_NTP_Trfase"/>
</dbReference>
<proteinExistence type="inferred from homology"/>
<comment type="subcellular location">
    <subcellularLocation>
        <location evidence="8">Cytoplasm</location>
    </subcellularLocation>
</comment>
<dbReference type="Proteomes" id="UP000195696">
    <property type="component" value="Unassembled WGS sequence"/>
</dbReference>
<keyword evidence="10" id="KW-0548">Nucleotidyltransferase</keyword>
<evidence type="ECO:0000256" key="2">
    <source>
        <dbReference type="ARBA" id="ARBA00022679"/>
    </source>
</evidence>
<dbReference type="EC" id="2.7.7.77" evidence="8"/>
<comment type="domain">
    <text evidence="8">The N-terminal domain determines nucleotide recognition and specific binding, while the C-terminal domain determines the specific binding to the target protein.</text>
</comment>
<keyword evidence="2 8" id="KW-0808">Transferase</keyword>
<dbReference type="Pfam" id="PF12804">
    <property type="entry name" value="NTP_transf_3"/>
    <property type="match status" value="1"/>
</dbReference>
<organism evidence="10 11">
    <name type="scientific">Bacillus mycoides</name>
    <dbReference type="NCBI Taxonomy" id="1405"/>
    <lineage>
        <taxon>Bacteria</taxon>
        <taxon>Bacillati</taxon>
        <taxon>Bacillota</taxon>
        <taxon>Bacilli</taxon>
        <taxon>Bacillales</taxon>
        <taxon>Bacillaceae</taxon>
        <taxon>Bacillus</taxon>
        <taxon>Bacillus cereus group</taxon>
    </lineage>
</organism>
<keyword evidence="5 8" id="KW-0460">Magnesium</keyword>
<name>A0A1G4EPK3_BACMY</name>
<dbReference type="InterPro" id="IPR029044">
    <property type="entry name" value="Nucleotide-diphossugar_trans"/>
</dbReference>
<dbReference type="GO" id="GO:0046872">
    <property type="term" value="F:metal ion binding"/>
    <property type="evidence" value="ECO:0007669"/>
    <property type="project" value="UniProtKB-KW"/>
</dbReference>
<comment type="function">
    <text evidence="8">Transfers a GMP moiety from GTP to Mo-molybdopterin (Mo-MPT) cofactor (Moco or molybdenum cofactor) to form Mo-molybdopterin guanine dinucleotide (Mo-MGD) cofactor.</text>
</comment>
<dbReference type="GO" id="GO:0006777">
    <property type="term" value="P:Mo-molybdopterin cofactor biosynthetic process"/>
    <property type="evidence" value="ECO:0007669"/>
    <property type="project" value="UniProtKB-KW"/>
</dbReference>
<dbReference type="PANTHER" id="PTHR19136:SF81">
    <property type="entry name" value="MOLYBDENUM COFACTOR GUANYLYLTRANSFERASE"/>
    <property type="match status" value="1"/>
</dbReference>
<dbReference type="RefSeq" id="WP_016106423.1">
    <property type="nucleotide sequence ID" value="NZ_FMAK01000054.1"/>
</dbReference>
<comment type="cofactor">
    <cofactor evidence="8">
        <name>Mg(2+)</name>
        <dbReference type="ChEBI" id="CHEBI:18420"/>
    </cofactor>
</comment>
<evidence type="ECO:0000313" key="10">
    <source>
        <dbReference type="EMBL" id="SCB70723.1"/>
    </source>
</evidence>
<feature type="binding site" evidence="8">
    <location>
        <position position="99"/>
    </location>
    <ligand>
        <name>GTP</name>
        <dbReference type="ChEBI" id="CHEBI:37565"/>
    </ligand>
</feature>
<keyword evidence="1 8" id="KW-0963">Cytoplasm</keyword>
<dbReference type="GO" id="GO:0005737">
    <property type="term" value="C:cytoplasm"/>
    <property type="evidence" value="ECO:0007669"/>
    <property type="project" value="UniProtKB-SubCell"/>
</dbReference>
<feature type="binding site" evidence="8">
    <location>
        <position position="99"/>
    </location>
    <ligand>
        <name>Mg(2+)</name>
        <dbReference type="ChEBI" id="CHEBI:18420"/>
    </ligand>
</feature>
<dbReference type="CDD" id="cd02503">
    <property type="entry name" value="MobA"/>
    <property type="match status" value="1"/>
</dbReference>